<name>A0A0Q4B8B2_9BACT</name>
<dbReference type="PANTHER" id="PTHR43668:SF4">
    <property type="entry name" value="ALLANTOINASE"/>
    <property type="match status" value="1"/>
</dbReference>
<gene>
    <name evidence="7" type="ORF">AL399_03850</name>
</gene>
<dbReference type="GO" id="GO:0004038">
    <property type="term" value="F:allantoinase activity"/>
    <property type="evidence" value="ECO:0007669"/>
    <property type="project" value="TreeGrafter"/>
</dbReference>
<keyword evidence="8" id="KW-1185">Reference proteome</keyword>
<evidence type="ECO:0000256" key="4">
    <source>
        <dbReference type="ARBA" id="ARBA00022723"/>
    </source>
</evidence>
<dbReference type="NCBIfam" id="NF006688">
    <property type="entry name" value="PRK09236.1"/>
    <property type="match status" value="1"/>
</dbReference>
<dbReference type="InterPro" id="IPR002195">
    <property type="entry name" value="Dihydroorotase_CS"/>
</dbReference>
<dbReference type="PATRIC" id="fig|1702214.3.peg.1382"/>
<sequence length="455" mass="49435">MERCTPLAIVNAQLVNEGECYGGAVLVDSEGRIAQVIRGGAPVPTSGYRVMDAGGAYLFPGVIDTHVHFREPGLTQKGDIHTESAAAVAGGVTSFLDMPNTKPPTTDIAALQEKKRLAQGRAYANYGFYLGASTGNLEAIQRVDSREVPAIKLFMGSSTGSLQVTDSAALEQIFAQSPLPIAVHCETDAIIAKNLAEAKAKWGDEIPFTEHAAIRCSAGCLQSTRLAIGLALSHKAHLHILHISTKEEVEELQRLATTGAAGLVTAETCLHYLWFCNDDLSRLTWQLKCNPAIKYKEDRQALRTALRQGVFSTIGTDHAPHLEMEKKQNYALSPSGIPSIQYAFVGLLEVAEQENIPLPRVVELTAHTPARLFRIEERGYLREGYIADLVLVAREAKAYSVGSLPIYGRCGWSPYQGESFHYCVKTTIVGGIPVYQQGVLSENPCGQPLTFHSLY</sequence>
<dbReference type="STRING" id="1702214.AL399_03850"/>
<dbReference type="AlphaFoldDB" id="A0A0Q4B8B2"/>
<comment type="cofactor">
    <cofactor evidence="1">
        <name>Zn(2+)</name>
        <dbReference type="ChEBI" id="CHEBI:29105"/>
    </cofactor>
</comment>
<dbReference type="Gene3D" id="3.20.20.140">
    <property type="entry name" value="Metal-dependent hydrolases"/>
    <property type="match status" value="1"/>
</dbReference>
<evidence type="ECO:0000256" key="1">
    <source>
        <dbReference type="ARBA" id="ARBA00001947"/>
    </source>
</evidence>
<evidence type="ECO:0000256" key="3">
    <source>
        <dbReference type="ARBA" id="ARBA00010286"/>
    </source>
</evidence>
<comment type="caution">
    <text evidence="7">The sequence shown here is derived from an EMBL/GenBank/DDBJ whole genome shotgun (WGS) entry which is preliminary data.</text>
</comment>
<evidence type="ECO:0000313" key="7">
    <source>
        <dbReference type="EMBL" id="KQM09084.1"/>
    </source>
</evidence>
<evidence type="ECO:0000256" key="5">
    <source>
        <dbReference type="ARBA" id="ARBA00022801"/>
    </source>
</evidence>
<dbReference type="InterPro" id="IPR032466">
    <property type="entry name" value="Metal_Hydrolase"/>
</dbReference>
<dbReference type="InterPro" id="IPR006680">
    <property type="entry name" value="Amidohydro-rel"/>
</dbReference>
<proteinExistence type="inferred from homology"/>
<dbReference type="InterPro" id="IPR050138">
    <property type="entry name" value="DHOase/Allantoinase_Hydrolase"/>
</dbReference>
<dbReference type="GO" id="GO:0006145">
    <property type="term" value="P:purine nucleobase catabolic process"/>
    <property type="evidence" value="ECO:0007669"/>
    <property type="project" value="TreeGrafter"/>
</dbReference>
<dbReference type="PROSITE" id="PS00483">
    <property type="entry name" value="DIHYDROOROTASE_2"/>
    <property type="match status" value="1"/>
</dbReference>
<dbReference type="InterPro" id="IPR011059">
    <property type="entry name" value="Metal-dep_hydrolase_composite"/>
</dbReference>
<feature type="domain" description="Amidohydrolase-related" evidence="6">
    <location>
        <begin position="57"/>
        <end position="431"/>
    </location>
</feature>
<evidence type="ECO:0000256" key="2">
    <source>
        <dbReference type="ARBA" id="ARBA00002368"/>
    </source>
</evidence>
<dbReference type="Gene3D" id="2.30.40.10">
    <property type="entry name" value="Urease, subunit C, domain 1"/>
    <property type="match status" value="1"/>
</dbReference>
<organism evidence="7 8">
    <name type="scientific">Candidatus [Bacteroides] periocalifornicus</name>
    <dbReference type="NCBI Taxonomy" id="1702214"/>
    <lineage>
        <taxon>Bacteria</taxon>
        <taxon>Pseudomonadati</taxon>
        <taxon>Bacteroidota</taxon>
    </lineage>
</organism>
<evidence type="ECO:0000313" key="8">
    <source>
        <dbReference type="Proteomes" id="UP000054172"/>
    </source>
</evidence>
<keyword evidence="4" id="KW-0479">Metal-binding</keyword>
<dbReference type="PANTHER" id="PTHR43668">
    <property type="entry name" value="ALLANTOINASE"/>
    <property type="match status" value="1"/>
</dbReference>
<dbReference type="EMBL" id="LIIK01000013">
    <property type="protein sequence ID" value="KQM09084.1"/>
    <property type="molecule type" value="Genomic_DNA"/>
</dbReference>
<dbReference type="GO" id="GO:0005737">
    <property type="term" value="C:cytoplasm"/>
    <property type="evidence" value="ECO:0007669"/>
    <property type="project" value="TreeGrafter"/>
</dbReference>
<keyword evidence="5" id="KW-0378">Hydrolase</keyword>
<dbReference type="GO" id="GO:0046872">
    <property type="term" value="F:metal ion binding"/>
    <property type="evidence" value="ECO:0007669"/>
    <property type="project" value="UniProtKB-KW"/>
</dbReference>
<dbReference type="Pfam" id="PF01979">
    <property type="entry name" value="Amidohydro_1"/>
    <property type="match status" value="1"/>
</dbReference>
<comment type="function">
    <text evidence="2">Catalyzes the reversible cyclization of carbamoyl aspartate to dihydroorotate.</text>
</comment>
<reference evidence="7" key="1">
    <citation type="submission" date="2015-08" db="EMBL/GenBank/DDBJ databases">
        <title>Candidatus Bacteriodes Periocalifornicus.</title>
        <authorList>
            <person name="McLean J.S."/>
            <person name="Kelley S."/>
        </authorList>
    </citation>
    <scope>NUCLEOTIDE SEQUENCE [LARGE SCALE GENOMIC DNA]</scope>
    <source>
        <strain evidence="7">12B</strain>
    </source>
</reference>
<protein>
    <recommendedName>
        <fullName evidence="6">Amidohydrolase-related domain-containing protein</fullName>
    </recommendedName>
</protein>
<evidence type="ECO:0000259" key="6">
    <source>
        <dbReference type="Pfam" id="PF01979"/>
    </source>
</evidence>
<dbReference type="SUPFAM" id="SSF51556">
    <property type="entry name" value="Metallo-dependent hydrolases"/>
    <property type="match status" value="1"/>
</dbReference>
<dbReference type="SUPFAM" id="SSF51338">
    <property type="entry name" value="Composite domain of metallo-dependent hydrolases"/>
    <property type="match status" value="1"/>
</dbReference>
<comment type="similarity">
    <text evidence="3">Belongs to the metallo-dependent hydrolases superfamily. DHOase family. Class I DHOase subfamily.</text>
</comment>
<accession>A0A0Q4B8B2</accession>
<dbReference type="Proteomes" id="UP000054172">
    <property type="component" value="Unassembled WGS sequence"/>
</dbReference>